<dbReference type="OrthoDB" id="5845413at2759"/>
<gene>
    <name evidence="2" type="ORF">GPUH_LOCUS4803</name>
</gene>
<feature type="domain" description="Lipocalin" evidence="1">
    <location>
        <begin position="1"/>
        <end position="131"/>
    </location>
</feature>
<dbReference type="WBParaSite" id="GPUH_0000481101-mRNA-1">
    <property type="protein sequence ID" value="GPUH_0000481101-mRNA-1"/>
    <property type="gene ID" value="GPUH_0000481101"/>
</dbReference>
<dbReference type="AlphaFoldDB" id="A0A183D7W3"/>
<reference evidence="2 3" key="2">
    <citation type="submission" date="2018-11" db="EMBL/GenBank/DDBJ databases">
        <authorList>
            <consortium name="Pathogen Informatics"/>
        </authorList>
    </citation>
    <scope>NUCLEOTIDE SEQUENCE [LARGE SCALE GENOMIC DNA]</scope>
</reference>
<accession>A0A183D7W3</accession>
<evidence type="ECO:0000313" key="4">
    <source>
        <dbReference type="WBParaSite" id="GPUH_0000481101-mRNA-1"/>
    </source>
</evidence>
<keyword evidence="3" id="KW-1185">Reference proteome</keyword>
<dbReference type="Pfam" id="PF24976">
    <property type="entry name" value="Lipocalin_10"/>
    <property type="match status" value="1"/>
</dbReference>
<proteinExistence type="predicted"/>
<evidence type="ECO:0000313" key="2">
    <source>
        <dbReference type="EMBL" id="VDK47455.1"/>
    </source>
</evidence>
<protein>
    <submittedName>
        <fullName evidence="4">Cyanocobalamin reductase (cyanide-eliminating)</fullName>
    </submittedName>
</protein>
<name>A0A183D7W3_9BILA</name>
<dbReference type="PANTHER" id="PTHR37437">
    <property type="entry name" value="LIPOCALIN-RELATED PROTEIN-RELATED"/>
    <property type="match status" value="1"/>
</dbReference>
<organism evidence="4">
    <name type="scientific">Gongylonema pulchrum</name>
    <dbReference type="NCBI Taxonomy" id="637853"/>
    <lineage>
        <taxon>Eukaryota</taxon>
        <taxon>Metazoa</taxon>
        <taxon>Ecdysozoa</taxon>
        <taxon>Nematoda</taxon>
        <taxon>Chromadorea</taxon>
        <taxon>Rhabditida</taxon>
        <taxon>Spirurina</taxon>
        <taxon>Spiruromorpha</taxon>
        <taxon>Spiruroidea</taxon>
        <taxon>Gongylonematidae</taxon>
        <taxon>Gongylonema</taxon>
    </lineage>
</organism>
<dbReference type="EMBL" id="UYRT01009462">
    <property type="protein sequence ID" value="VDK47455.1"/>
    <property type="molecule type" value="Genomic_DNA"/>
</dbReference>
<sequence length="142" mass="16317">MRNTSSFVAVDSFRVKSPHGAPKVGFGYGIIHNGKVYVYVQEDPCPYQIVMVGPKNEQTGQYEYIVMTNWAKFPLVAMTRDLGQFDSKYRDELTQRFRSEGYTHEFSEIIGNSMHHIEWTKCRPLTPIAFVSNVINRILFGS</sequence>
<dbReference type="PANTHER" id="PTHR37437:SF5">
    <property type="entry name" value="LIPOCALIN-RELATED PROTEIN"/>
    <property type="match status" value="1"/>
</dbReference>
<evidence type="ECO:0000313" key="3">
    <source>
        <dbReference type="Proteomes" id="UP000271098"/>
    </source>
</evidence>
<dbReference type="InterPro" id="IPR056868">
    <property type="entry name" value="Lipocalin_dom_nem"/>
</dbReference>
<reference evidence="4" key="1">
    <citation type="submission" date="2016-06" db="UniProtKB">
        <authorList>
            <consortium name="WormBaseParasite"/>
        </authorList>
    </citation>
    <scope>IDENTIFICATION</scope>
</reference>
<dbReference type="Proteomes" id="UP000271098">
    <property type="component" value="Unassembled WGS sequence"/>
</dbReference>
<evidence type="ECO:0000259" key="1">
    <source>
        <dbReference type="Pfam" id="PF24976"/>
    </source>
</evidence>